<sequence>MKIFIMLLILNFAYISCGNSEKNMKGTKIQKNSKEIITFNDEKNLPSQIIPNKKDYTVLISNYSKDYSKIAINDSLENLETVYTADQNVQITDIVSNEYYVAWFEFHETTKKTKINQLKVYDRKTKEISVIYTNEIKMEEKNFQLRNLGIDKTKIYYIVPNDQEKKSQILSYNMEDKTKEVVIEYLFTNKSFPLNQSITYFQIRDSILTISYLTDNNVILEAYDLKAKKVIAKKDLPDNVLLVYSADYESQKNIFALYYKKNDNTDGVGIIGFDSFQISIKEIFTPKPTAVLYDDKIHIIGNNIIFNLQSNVSGYVSDHYEAVVYDYINDKPSSFKRCFYLTIDSDELFGLFFKEQSIKEIYYKPL</sequence>
<dbReference type="HOGENOM" id="CLU_756246_0_0_0"/>
<name>D1AMR7_SEBTE</name>
<evidence type="ECO:0000313" key="1">
    <source>
        <dbReference type="EMBL" id="ACZ09641.1"/>
    </source>
</evidence>
<keyword evidence="2" id="KW-1185">Reference proteome</keyword>
<protein>
    <submittedName>
        <fullName evidence="1">Uncharacterized protein</fullName>
    </submittedName>
</protein>
<gene>
    <name evidence="1" type="ordered locus">Sterm_2797</name>
</gene>
<evidence type="ECO:0000313" key="2">
    <source>
        <dbReference type="Proteomes" id="UP000000845"/>
    </source>
</evidence>
<dbReference type="Proteomes" id="UP000000845">
    <property type="component" value="Chromosome"/>
</dbReference>
<proteinExistence type="predicted"/>
<organism evidence="1 2">
    <name type="scientific">Sebaldella termitidis (strain ATCC 33386 / NCTC 11300)</name>
    <dbReference type="NCBI Taxonomy" id="526218"/>
    <lineage>
        <taxon>Bacteria</taxon>
        <taxon>Fusobacteriati</taxon>
        <taxon>Fusobacteriota</taxon>
        <taxon>Fusobacteriia</taxon>
        <taxon>Fusobacteriales</taxon>
        <taxon>Leptotrichiaceae</taxon>
        <taxon>Sebaldella</taxon>
    </lineage>
</organism>
<accession>D1AMR7</accession>
<dbReference type="KEGG" id="str:Sterm_2797"/>
<reference evidence="1 2" key="2">
    <citation type="journal article" date="2010" name="Stand. Genomic Sci.">
        <title>Complete genome sequence of Sebaldella termitidis type strain (NCTC 11300).</title>
        <authorList>
            <person name="Harmon-Smith M."/>
            <person name="Celia L."/>
            <person name="Chertkov O."/>
            <person name="Lapidus A."/>
            <person name="Copeland A."/>
            <person name="Glavina Del Rio T."/>
            <person name="Nolan M."/>
            <person name="Lucas S."/>
            <person name="Tice H."/>
            <person name="Cheng J.F."/>
            <person name="Han C."/>
            <person name="Detter J.C."/>
            <person name="Bruce D."/>
            <person name="Goodwin L."/>
            <person name="Pitluck S."/>
            <person name="Pati A."/>
            <person name="Liolios K."/>
            <person name="Ivanova N."/>
            <person name="Mavromatis K."/>
            <person name="Mikhailova N."/>
            <person name="Chen A."/>
            <person name="Palaniappan K."/>
            <person name="Land M."/>
            <person name="Hauser L."/>
            <person name="Chang Y.J."/>
            <person name="Jeffries C.D."/>
            <person name="Brettin T."/>
            <person name="Goker M."/>
            <person name="Beck B."/>
            <person name="Bristow J."/>
            <person name="Eisen J.A."/>
            <person name="Markowitz V."/>
            <person name="Hugenholtz P."/>
            <person name="Kyrpides N.C."/>
            <person name="Klenk H.P."/>
            <person name="Chen F."/>
        </authorList>
    </citation>
    <scope>NUCLEOTIDE SEQUENCE [LARGE SCALE GENOMIC DNA]</scope>
    <source>
        <strain evidence="2">ATCC 33386 / NCTC 11300</strain>
    </source>
</reference>
<dbReference type="AlphaFoldDB" id="D1AMR7"/>
<reference evidence="2" key="1">
    <citation type="submission" date="2009-09" db="EMBL/GenBank/DDBJ databases">
        <title>The complete chromosome of Sebaldella termitidis ATCC 33386.</title>
        <authorList>
            <consortium name="US DOE Joint Genome Institute (JGI-PGF)"/>
            <person name="Lucas S."/>
            <person name="Copeland A."/>
            <person name="Lapidus A."/>
            <person name="Glavina del Rio T."/>
            <person name="Dalin E."/>
            <person name="Tice H."/>
            <person name="Bruce D."/>
            <person name="Goodwin L."/>
            <person name="Pitluck S."/>
            <person name="Kyrpides N."/>
            <person name="Mavromatis K."/>
            <person name="Ivanova N."/>
            <person name="Mikhailova N."/>
            <person name="Sims D."/>
            <person name="Meincke L."/>
            <person name="Brettin T."/>
            <person name="Detter J.C."/>
            <person name="Han C."/>
            <person name="Larimer F."/>
            <person name="Land M."/>
            <person name="Hauser L."/>
            <person name="Markowitz V."/>
            <person name="Cheng J.F."/>
            <person name="Hugenholtz P."/>
            <person name="Woyke T."/>
            <person name="Wu D."/>
            <person name="Eisen J.A."/>
        </authorList>
    </citation>
    <scope>NUCLEOTIDE SEQUENCE [LARGE SCALE GENOMIC DNA]</scope>
    <source>
        <strain evidence="2">ATCC 33386 / NCTC 11300</strain>
    </source>
</reference>
<dbReference type="EMBL" id="CP001739">
    <property type="protein sequence ID" value="ACZ09641.1"/>
    <property type="molecule type" value="Genomic_DNA"/>
</dbReference>
<dbReference type="RefSeq" id="WP_012862235.1">
    <property type="nucleotide sequence ID" value="NC_013517.1"/>
</dbReference>